<evidence type="ECO:0000313" key="3">
    <source>
        <dbReference type="Proteomes" id="UP000266188"/>
    </source>
</evidence>
<protein>
    <recommendedName>
        <fullName evidence="4">Cnl2/NKP2 family protein-domain-containing protein</fullName>
    </recommendedName>
</protein>
<accession>A0A3A2Z4S3</accession>
<evidence type="ECO:0000313" key="2">
    <source>
        <dbReference type="EMBL" id="RJE18078.1"/>
    </source>
</evidence>
<sequence length="194" mass="21427">MAPSEESILSDFLLSPASLPSAMSLEQFTELFPKRLRSNPQIRSLYRELQQLREQDMDLINQNIDQESKKGEQQKAELQNALKQAGVDGQSKDDQREMDLDTQMLGQSSSSSADDFHSVASLLSAMESACDTIEQEIDHVDKSASSLLDDLNATVGDLSDLRYGKMQGPAGDANEVVDEAIKGLKNLEDKCSRE</sequence>
<dbReference type="Pfam" id="PF09447">
    <property type="entry name" value="Cnl2_NKP2"/>
    <property type="match status" value="1"/>
</dbReference>
<proteinExistence type="predicted"/>
<dbReference type="PANTHER" id="PTHR28064:SF1">
    <property type="entry name" value="INNER KINETOCHORE SUBUNIT NKP2"/>
    <property type="match status" value="1"/>
</dbReference>
<organism evidence="2 3">
    <name type="scientific">Aspergillus sclerotialis</name>
    <dbReference type="NCBI Taxonomy" id="2070753"/>
    <lineage>
        <taxon>Eukaryota</taxon>
        <taxon>Fungi</taxon>
        <taxon>Dikarya</taxon>
        <taxon>Ascomycota</taxon>
        <taxon>Pezizomycotina</taxon>
        <taxon>Eurotiomycetes</taxon>
        <taxon>Eurotiomycetidae</taxon>
        <taxon>Eurotiales</taxon>
        <taxon>Aspergillaceae</taxon>
        <taxon>Aspergillus</taxon>
        <taxon>Aspergillus subgen. Polypaecilum</taxon>
    </lineage>
</organism>
<reference evidence="3" key="1">
    <citation type="submission" date="2017-02" db="EMBL/GenBank/DDBJ databases">
        <authorList>
            <person name="Tafer H."/>
            <person name="Lopandic K."/>
        </authorList>
    </citation>
    <scope>NUCLEOTIDE SEQUENCE [LARGE SCALE GENOMIC DNA]</scope>
    <source>
        <strain evidence="3">CBS 366.77</strain>
    </source>
</reference>
<dbReference type="GO" id="GO:0031511">
    <property type="term" value="C:Mis6-Sim4 complex"/>
    <property type="evidence" value="ECO:0007669"/>
    <property type="project" value="TreeGrafter"/>
</dbReference>
<keyword evidence="3" id="KW-1185">Reference proteome</keyword>
<comment type="caution">
    <text evidence="2">The sequence shown here is derived from an EMBL/GenBank/DDBJ whole genome shotgun (WGS) entry which is preliminary data.</text>
</comment>
<name>A0A3A2Z4S3_9EURO</name>
<dbReference type="OrthoDB" id="2311687at2759"/>
<evidence type="ECO:0000256" key="1">
    <source>
        <dbReference type="SAM" id="Coils"/>
    </source>
</evidence>
<dbReference type="AlphaFoldDB" id="A0A3A2Z4S3"/>
<feature type="coiled-coil region" evidence="1">
    <location>
        <begin position="42"/>
        <end position="84"/>
    </location>
</feature>
<gene>
    <name evidence="2" type="ORF">PHISCL_09582</name>
</gene>
<dbReference type="PANTHER" id="PTHR28064">
    <property type="entry name" value="INNER KINETOCHORE SUBUNIT NKP2"/>
    <property type="match status" value="1"/>
</dbReference>
<dbReference type="EMBL" id="MVGC01000629">
    <property type="protein sequence ID" value="RJE18078.1"/>
    <property type="molecule type" value="Genomic_DNA"/>
</dbReference>
<dbReference type="Proteomes" id="UP000266188">
    <property type="component" value="Unassembled WGS sequence"/>
</dbReference>
<keyword evidence="1" id="KW-0175">Coiled coil</keyword>
<dbReference type="InterPro" id="IPR018565">
    <property type="entry name" value="Nkp2/Cnl2"/>
</dbReference>
<dbReference type="GO" id="GO:0007059">
    <property type="term" value="P:chromosome segregation"/>
    <property type="evidence" value="ECO:0007669"/>
    <property type="project" value="TreeGrafter"/>
</dbReference>
<dbReference type="STRING" id="2070753.A0A3A2Z4S3"/>
<evidence type="ECO:0008006" key="4">
    <source>
        <dbReference type="Google" id="ProtNLM"/>
    </source>
</evidence>